<evidence type="ECO:0000256" key="3">
    <source>
        <dbReference type="ARBA" id="ARBA00022679"/>
    </source>
</evidence>
<protein>
    <recommendedName>
        <fullName evidence="11">Galactokinase</fullName>
        <ecNumber evidence="11">2.7.1.6</ecNumber>
    </recommendedName>
</protein>
<keyword evidence="3 14" id="KW-0808">Transferase</keyword>
<evidence type="ECO:0000259" key="13">
    <source>
        <dbReference type="Pfam" id="PF10509"/>
    </source>
</evidence>
<sequence>MSNPAQRATKLFVQTFGTKADACYQAPGRVNLIGEHTDYNDGFVLPAAINFHTVIAVKRRDDHKFRVITEAFAGELGEWSFGEEGEVTAGGDWVNYLKSFTQALGHAGLKPKGLDLAVVSSVPMGAGLSSSGALEIAFGTAINDTSQLHLSPMAIAQLAQRGESRFQGYACGIMDHMTSALGEADSALLIDCLDLDVEAVLIPDDLSLMIVHSPLDPKLLDDTYRQRAEECRAAADYFGLDSLRDLEPHDLDAAQGTLDATLHKRVRHVLSENARTQSAGRALKRGDVARLSELMAQSHASLRDDFELMVPEIETLVQVIAKAVGSRGGVRMTDACSVVALVEHDLTDAVIQAVESEYPKLTGLEPMLYMCAASGGAGRIDN</sequence>
<keyword evidence="9" id="KW-0299">Galactose metabolism</keyword>
<dbReference type="InterPro" id="IPR000705">
    <property type="entry name" value="Galactokinase"/>
</dbReference>
<dbReference type="Gene3D" id="3.30.230.10">
    <property type="match status" value="1"/>
</dbReference>
<dbReference type="InterPro" id="IPR006203">
    <property type="entry name" value="GHMP_knse_ATP-bd_CS"/>
</dbReference>
<dbReference type="Proteomes" id="UP001297581">
    <property type="component" value="Unassembled WGS sequence"/>
</dbReference>
<dbReference type="AlphaFoldDB" id="A0AAJ1BDV3"/>
<evidence type="ECO:0000313" key="14">
    <source>
        <dbReference type="EMBL" id="MCH4292921.1"/>
    </source>
</evidence>
<dbReference type="GO" id="GO:0005524">
    <property type="term" value="F:ATP binding"/>
    <property type="evidence" value="ECO:0007669"/>
    <property type="project" value="UniProtKB-UniRule"/>
</dbReference>
<dbReference type="Pfam" id="PF00288">
    <property type="entry name" value="GHMP_kinases_N"/>
    <property type="match status" value="1"/>
</dbReference>
<keyword evidence="15" id="KW-1185">Reference proteome</keyword>
<dbReference type="GO" id="GO:0004335">
    <property type="term" value="F:galactokinase activity"/>
    <property type="evidence" value="ECO:0007669"/>
    <property type="project" value="UniProtKB-UniRule"/>
</dbReference>
<dbReference type="InterPro" id="IPR036554">
    <property type="entry name" value="GHMP_kinase_C_sf"/>
</dbReference>
<dbReference type="EC" id="2.7.1.6" evidence="11"/>
<dbReference type="FunFam" id="3.30.230.10:FF:000017">
    <property type="entry name" value="Galactokinase"/>
    <property type="match status" value="1"/>
</dbReference>
<dbReference type="PIRSF" id="PIRSF000530">
    <property type="entry name" value="Galactokinase"/>
    <property type="match status" value="1"/>
</dbReference>
<dbReference type="EMBL" id="JAKUDL010000001">
    <property type="protein sequence ID" value="MCH4292921.1"/>
    <property type="molecule type" value="Genomic_DNA"/>
</dbReference>
<keyword evidence="7" id="KW-0067">ATP-binding</keyword>
<keyword evidence="8" id="KW-0460">Magnesium</keyword>
<dbReference type="SUPFAM" id="SSF55060">
    <property type="entry name" value="GHMP Kinase, C-terminal domain"/>
    <property type="match status" value="1"/>
</dbReference>
<evidence type="ECO:0000256" key="7">
    <source>
        <dbReference type="ARBA" id="ARBA00022840"/>
    </source>
</evidence>
<reference evidence="14 15" key="1">
    <citation type="submission" date="2022-02" db="EMBL/GenBank/DDBJ databases">
        <title>The genome sequence of Shewanella sp. 3B26.</title>
        <authorList>
            <person name="Du J."/>
        </authorList>
    </citation>
    <scope>NUCLEOTIDE SEQUENCE [LARGE SCALE GENOMIC DNA]</scope>
    <source>
        <strain evidence="14 15">3B26</strain>
    </source>
</reference>
<dbReference type="GO" id="GO:0006012">
    <property type="term" value="P:galactose metabolic process"/>
    <property type="evidence" value="ECO:0007669"/>
    <property type="project" value="UniProtKB-UniRule"/>
</dbReference>
<comment type="similarity">
    <text evidence="1">Belongs to the GHMP kinase family. GalK subfamily.</text>
</comment>
<keyword evidence="5" id="KW-0547">Nucleotide-binding</keyword>
<evidence type="ECO:0000259" key="12">
    <source>
        <dbReference type="Pfam" id="PF00288"/>
    </source>
</evidence>
<evidence type="ECO:0000256" key="1">
    <source>
        <dbReference type="ARBA" id="ARBA00006566"/>
    </source>
</evidence>
<keyword evidence="2" id="KW-0963">Cytoplasm</keyword>
<dbReference type="InterPro" id="IPR019741">
    <property type="entry name" value="Galactokinase_CS"/>
</dbReference>
<dbReference type="NCBIfam" id="TIGR00131">
    <property type="entry name" value="gal_kin"/>
    <property type="match status" value="1"/>
</dbReference>
<keyword evidence="4" id="KW-0479">Metal-binding</keyword>
<evidence type="ECO:0000256" key="11">
    <source>
        <dbReference type="NCBIfam" id="TIGR00131"/>
    </source>
</evidence>
<dbReference type="GO" id="GO:0046872">
    <property type="term" value="F:metal ion binding"/>
    <property type="evidence" value="ECO:0007669"/>
    <property type="project" value="UniProtKB-KW"/>
</dbReference>
<organism evidence="14 15">
    <name type="scientific">Shewanella zhuhaiensis</name>
    <dbReference type="NCBI Taxonomy" id="2919576"/>
    <lineage>
        <taxon>Bacteria</taxon>
        <taxon>Pseudomonadati</taxon>
        <taxon>Pseudomonadota</taxon>
        <taxon>Gammaproteobacteria</taxon>
        <taxon>Alteromonadales</taxon>
        <taxon>Shewanellaceae</taxon>
        <taxon>Shewanella</taxon>
    </lineage>
</organism>
<evidence type="ECO:0000256" key="4">
    <source>
        <dbReference type="ARBA" id="ARBA00022723"/>
    </source>
</evidence>
<keyword evidence="6" id="KW-0418">Kinase</keyword>
<dbReference type="PROSITE" id="PS00106">
    <property type="entry name" value="GALACTOKINASE"/>
    <property type="match status" value="1"/>
</dbReference>
<dbReference type="InterPro" id="IPR006204">
    <property type="entry name" value="GHMP_kinase_N_dom"/>
</dbReference>
<dbReference type="Gene3D" id="3.30.70.890">
    <property type="entry name" value="GHMP kinase, C-terminal domain"/>
    <property type="match status" value="1"/>
</dbReference>
<evidence type="ECO:0000256" key="8">
    <source>
        <dbReference type="ARBA" id="ARBA00022842"/>
    </source>
</evidence>
<dbReference type="InterPro" id="IPR006206">
    <property type="entry name" value="Mevalonate/galactokinase"/>
</dbReference>
<feature type="domain" description="Galactokinase N-terminal" evidence="13">
    <location>
        <begin position="11"/>
        <end position="59"/>
    </location>
</feature>
<dbReference type="PANTHER" id="PTHR10457">
    <property type="entry name" value="MEVALONATE KINASE/GALACTOKINASE"/>
    <property type="match status" value="1"/>
</dbReference>
<comment type="caution">
    <text evidence="14">The sequence shown here is derived from an EMBL/GenBank/DDBJ whole genome shotgun (WGS) entry which is preliminary data.</text>
</comment>
<dbReference type="InterPro" id="IPR019539">
    <property type="entry name" value="GalKase_N"/>
</dbReference>
<accession>A0AAJ1BDV3</accession>
<dbReference type="Pfam" id="PF10509">
    <property type="entry name" value="GalKase_gal_bdg"/>
    <property type="match status" value="1"/>
</dbReference>
<gene>
    <name evidence="14" type="primary">galK</name>
    <name evidence="14" type="ORF">MJ923_01215</name>
</gene>
<evidence type="ECO:0000256" key="6">
    <source>
        <dbReference type="ARBA" id="ARBA00022777"/>
    </source>
</evidence>
<evidence type="ECO:0000313" key="15">
    <source>
        <dbReference type="Proteomes" id="UP001297581"/>
    </source>
</evidence>
<dbReference type="PRINTS" id="PR00959">
    <property type="entry name" value="MEVGALKINASE"/>
</dbReference>
<dbReference type="FunFam" id="3.30.70.890:FF:000001">
    <property type="entry name" value="Galactokinase"/>
    <property type="match status" value="1"/>
</dbReference>
<evidence type="ECO:0000256" key="5">
    <source>
        <dbReference type="ARBA" id="ARBA00022741"/>
    </source>
</evidence>
<dbReference type="InterPro" id="IPR014721">
    <property type="entry name" value="Ribsml_uS5_D2-typ_fold_subgr"/>
</dbReference>
<dbReference type="PANTHER" id="PTHR10457:SF7">
    <property type="entry name" value="GALACTOKINASE-RELATED"/>
    <property type="match status" value="1"/>
</dbReference>
<proteinExistence type="inferred from homology"/>
<dbReference type="PROSITE" id="PS00627">
    <property type="entry name" value="GHMP_KINASES_ATP"/>
    <property type="match status" value="1"/>
</dbReference>
<dbReference type="SUPFAM" id="SSF54211">
    <property type="entry name" value="Ribosomal protein S5 domain 2-like"/>
    <property type="match status" value="1"/>
</dbReference>
<dbReference type="RefSeq" id="WP_240589558.1">
    <property type="nucleotide sequence ID" value="NZ_JAKUDL010000001.1"/>
</dbReference>
<dbReference type="GO" id="GO:0005829">
    <property type="term" value="C:cytosol"/>
    <property type="evidence" value="ECO:0007669"/>
    <property type="project" value="TreeGrafter"/>
</dbReference>
<keyword evidence="10" id="KW-0119">Carbohydrate metabolism</keyword>
<dbReference type="PRINTS" id="PR00473">
    <property type="entry name" value="GALCTOKINASE"/>
</dbReference>
<name>A0AAJ1BDV3_9GAMM</name>
<evidence type="ECO:0000256" key="9">
    <source>
        <dbReference type="ARBA" id="ARBA00023144"/>
    </source>
</evidence>
<dbReference type="InterPro" id="IPR020568">
    <property type="entry name" value="Ribosomal_Su5_D2-typ_SF"/>
</dbReference>
<feature type="domain" description="GHMP kinase N-terminal" evidence="12">
    <location>
        <begin position="95"/>
        <end position="182"/>
    </location>
</feature>
<evidence type="ECO:0000256" key="2">
    <source>
        <dbReference type="ARBA" id="ARBA00022490"/>
    </source>
</evidence>
<evidence type="ECO:0000256" key="10">
    <source>
        <dbReference type="ARBA" id="ARBA00023277"/>
    </source>
</evidence>